<keyword evidence="2" id="KW-1185">Reference proteome</keyword>
<gene>
    <name evidence="1" type="ORF">R0H02_21280</name>
</gene>
<organism evidence="1 2">
    <name type="scientific">Phytobacter ursingii</name>
    <dbReference type="NCBI Taxonomy" id="1972431"/>
    <lineage>
        <taxon>Bacteria</taxon>
        <taxon>Pseudomonadati</taxon>
        <taxon>Pseudomonadota</taxon>
        <taxon>Gammaproteobacteria</taxon>
        <taxon>Enterobacterales</taxon>
        <taxon>Enterobacteriaceae</taxon>
        <taxon>Phytobacter</taxon>
    </lineage>
</organism>
<name>A0AB35RVT2_9ENTR</name>
<comment type="caution">
    <text evidence="1">The sequence shown here is derived from an EMBL/GenBank/DDBJ whole genome shotgun (WGS) entry which is preliminary data.</text>
</comment>
<dbReference type="RefSeq" id="WP_103279724.1">
    <property type="nucleotide sequence ID" value="NZ_JAWJAC010000015.1"/>
</dbReference>
<sequence length="107" mass="12431">MTKPRYRVKKWNDLQAGDVVVLFSFRILPVHYVCLGNPRPDSLCIGEIAFDFKQADDVVIKRSACAVPDEDCYVLAPEFHDGVVSPLTEEQRWEQIRTEWDREVFSE</sequence>
<accession>A0AB35RVT2</accession>
<reference evidence="1 2" key="1">
    <citation type="submission" date="2023-10" db="EMBL/GenBank/DDBJ databases">
        <title>Phytobacter spp. The emergence of a new genus of hospital-origin enterobacteria encoding carbapenemases in Argentina.</title>
        <authorList>
            <person name="Vay C."/>
            <person name="Almuzara M."/>
            <person name="Traglia G.M."/>
            <person name="Campos J."/>
        </authorList>
    </citation>
    <scope>NUCLEOTIDE SEQUENCE [LARGE SCALE GENOMIC DNA]</scope>
    <source>
        <strain evidence="1 2">CVMA36</strain>
    </source>
</reference>
<evidence type="ECO:0000313" key="1">
    <source>
        <dbReference type="EMBL" id="MDV2864986.1"/>
    </source>
</evidence>
<dbReference type="EMBL" id="JAWJAC010000015">
    <property type="protein sequence ID" value="MDV2864986.1"/>
    <property type="molecule type" value="Genomic_DNA"/>
</dbReference>
<proteinExistence type="predicted"/>
<dbReference type="AlphaFoldDB" id="A0AB35RVT2"/>
<dbReference type="Proteomes" id="UP001286589">
    <property type="component" value="Unassembled WGS sequence"/>
</dbReference>
<protein>
    <recommendedName>
        <fullName evidence="3">Phage protein</fullName>
    </recommendedName>
</protein>
<evidence type="ECO:0008006" key="3">
    <source>
        <dbReference type="Google" id="ProtNLM"/>
    </source>
</evidence>
<evidence type="ECO:0000313" key="2">
    <source>
        <dbReference type="Proteomes" id="UP001286589"/>
    </source>
</evidence>